<evidence type="ECO:0000256" key="4">
    <source>
        <dbReference type="ARBA" id="ARBA00012924"/>
    </source>
</evidence>
<comment type="catalytic activity">
    <reaction evidence="8 12">
        <text>a 2-oxocarboxylate + L-ornithine = L-glutamate 5-semialdehyde + an L-alpha-amino acid</text>
        <dbReference type="Rhea" id="RHEA:13877"/>
        <dbReference type="ChEBI" id="CHEBI:35179"/>
        <dbReference type="ChEBI" id="CHEBI:46911"/>
        <dbReference type="ChEBI" id="CHEBI:58066"/>
        <dbReference type="ChEBI" id="CHEBI:59869"/>
        <dbReference type="EC" id="2.6.1.13"/>
    </reaction>
</comment>
<sequence length="420" mass="47433">MKNLMFKSIARFSQVKNSQYFVQLENQYGCHNYHPLPVVISRGKGIYVWDQEGKKYMDFLAAYSAVNQGHCHEKIYQELVKQASQLTLTSRAFYNNKLGEAEKYITQLFKYDKVLFMNSGVEAGESAIKFARRWAYNVKKVPENEARVLFANGNFWGRTIAACGSSDDPERYNKFGPFGGLNFDLVDYNNVNAIETKFKANPNYAAFFFEAIQGENGVIIPDQNYLKQVRSLCDKYNVLMIVDEIQTGLGRTGKMLAVEHDNVRPDMVLLGKALSGGFYPISAVLADDQIMLQIKPGEHGSTYGGNPLAASLCIKALEVLQEEKMIENANSLGKVMEKRLVELKKYNNVTQIRSRGLMGAIQFQDGKGDVAWEFCLKLAKEGLLCKPTHKTIMRLTPPLIINEAELNSAFDKIEYVLKQL</sequence>
<dbReference type="InterPro" id="IPR050103">
    <property type="entry name" value="Class-III_PLP-dep_AT"/>
</dbReference>
<reference evidence="13" key="1">
    <citation type="submission" date="2021-01" db="EMBL/GenBank/DDBJ databases">
        <authorList>
            <consortium name="Genoscope - CEA"/>
            <person name="William W."/>
        </authorList>
    </citation>
    <scope>NUCLEOTIDE SEQUENCE</scope>
</reference>
<dbReference type="InterPro" id="IPR049704">
    <property type="entry name" value="Aminotrans_3_PPA_site"/>
</dbReference>
<name>A0A8S1MQ86_PARPR</name>
<keyword evidence="7 11" id="KW-0663">Pyridoxal phosphate</keyword>
<comment type="pathway">
    <text evidence="2 12">Amino-acid biosynthesis; L-proline biosynthesis; L-glutamate 5-semialdehyde from L-ornithine: step 1/1.</text>
</comment>
<dbReference type="PIRSF" id="PIRSF000521">
    <property type="entry name" value="Transaminase_4ab_Lys_Orn"/>
    <property type="match status" value="1"/>
</dbReference>
<evidence type="ECO:0000256" key="3">
    <source>
        <dbReference type="ARBA" id="ARBA00008954"/>
    </source>
</evidence>
<evidence type="ECO:0000256" key="5">
    <source>
        <dbReference type="ARBA" id="ARBA00022576"/>
    </source>
</evidence>
<gene>
    <name evidence="13" type="ORF">PPRIM_AZ9-3.1.T0640068</name>
</gene>
<dbReference type="FunFam" id="3.90.1150.10:FF:000152">
    <property type="entry name" value="Ornithine aminotransferase"/>
    <property type="match status" value="1"/>
</dbReference>
<accession>A0A8S1MQ86</accession>
<dbReference type="GO" id="GO:0005737">
    <property type="term" value="C:cytoplasm"/>
    <property type="evidence" value="ECO:0007669"/>
    <property type="project" value="TreeGrafter"/>
</dbReference>
<dbReference type="OMA" id="RSAWDLC"/>
<evidence type="ECO:0000256" key="11">
    <source>
        <dbReference type="RuleBase" id="RU003560"/>
    </source>
</evidence>
<evidence type="ECO:0000256" key="10">
    <source>
        <dbReference type="ARBA" id="ARBA00073894"/>
    </source>
</evidence>
<evidence type="ECO:0000256" key="9">
    <source>
        <dbReference type="ARBA" id="ARBA00051944"/>
    </source>
</evidence>
<dbReference type="GO" id="GO:0010121">
    <property type="term" value="P:L-arginine catabolic process to proline via ornithine"/>
    <property type="evidence" value="ECO:0007669"/>
    <property type="project" value="TreeGrafter"/>
</dbReference>
<comment type="similarity">
    <text evidence="3 11">Belongs to the class-III pyridoxal-phosphate-dependent aminotransferase family.</text>
</comment>
<dbReference type="Pfam" id="PF00202">
    <property type="entry name" value="Aminotran_3"/>
    <property type="match status" value="1"/>
</dbReference>
<dbReference type="PROSITE" id="PS00600">
    <property type="entry name" value="AA_TRANSFER_CLASS_3"/>
    <property type="match status" value="1"/>
</dbReference>
<dbReference type="GO" id="GO:0019544">
    <property type="term" value="P:L-arginine catabolic process to L-glutamate"/>
    <property type="evidence" value="ECO:0007669"/>
    <property type="project" value="TreeGrafter"/>
</dbReference>
<organism evidence="13 14">
    <name type="scientific">Paramecium primaurelia</name>
    <dbReference type="NCBI Taxonomy" id="5886"/>
    <lineage>
        <taxon>Eukaryota</taxon>
        <taxon>Sar</taxon>
        <taxon>Alveolata</taxon>
        <taxon>Ciliophora</taxon>
        <taxon>Intramacronucleata</taxon>
        <taxon>Oligohymenophorea</taxon>
        <taxon>Peniculida</taxon>
        <taxon>Parameciidae</taxon>
        <taxon>Paramecium</taxon>
    </lineage>
</organism>
<dbReference type="Proteomes" id="UP000688137">
    <property type="component" value="Unassembled WGS sequence"/>
</dbReference>
<dbReference type="AlphaFoldDB" id="A0A8S1MQ86"/>
<keyword evidence="6 12" id="KW-0808">Transferase</keyword>
<comment type="cofactor">
    <cofactor evidence="1 12">
        <name>pyridoxal 5'-phosphate</name>
        <dbReference type="ChEBI" id="CHEBI:597326"/>
    </cofactor>
</comment>
<evidence type="ECO:0000256" key="8">
    <source>
        <dbReference type="ARBA" id="ARBA00051265"/>
    </source>
</evidence>
<dbReference type="GO" id="GO:0004587">
    <property type="term" value="F:ornithine aminotransferase activity"/>
    <property type="evidence" value="ECO:0007669"/>
    <property type="project" value="UniProtKB-EC"/>
</dbReference>
<dbReference type="FunFam" id="3.40.640.10:FF:000011">
    <property type="entry name" value="Ornithine aminotransferase"/>
    <property type="match status" value="1"/>
</dbReference>
<dbReference type="PANTHER" id="PTHR11986:SF18">
    <property type="entry name" value="ORNITHINE AMINOTRANSFERASE, MITOCHONDRIAL"/>
    <property type="match status" value="1"/>
</dbReference>
<dbReference type="InterPro" id="IPR005814">
    <property type="entry name" value="Aminotrans_3"/>
</dbReference>
<evidence type="ECO:0000256" key="6">
    <source>
        <dbReference type="ARBA" id="ARBA00022679"/>
    </source>
</evidence>
<evidence type="ECO:0000256" key="7">
    <source>
        <dbReference type="ARBA" id="ARBA00022898"/>
    </source>
</evidence>
<keyword evidence="14" id="KW-1185">Reference proteome</keyword>
<comment type="catalytic activity">
    <reaction evidence="9">
        <text>L-ornithine + 2-oxoglutarate = L-glutamate 5-semialdehyde + L-glutamate</text>
        <dbReference type="Rhea" id="RHEA:25160"/>
        <dbReference type="ChEBI" id="CHEBI:16810"/>
        <dbReference type="ChEBI" id="CHEBI:29985"/>
        <dbReference type="ChEBI" id="CHEBI:46911"/>
        <dbReference type="ChEBI" id="CHEBI:58066"/>
        <dbReference type="EC" id="2.6.1.13"/>
    </reaction>
    <physiologicalReaction direction="left-to-right" evidence="9">
        <dbReference type="Rhea" id="RHEA:25161"/>
    </physiologicalReaction>
</comment>
<dbReference type="InterPro" id="IPR010164">
    <property type="entry name" value="Orn_aminotrans"/>
</dbReference>
<dbReference type="PANTHER" id="PTHR11986">
    <property type="entry name" value="AMINOTRANSFERASE CLASS III"/>
    <property type="match status" value="1"/>
</dbReference>
<dbReference type="CDD" id="cd00610">
    <property type="entry name" value="OAT_like"/>
    <property type="match status" value="1"/>
</dbReference>
<evidence type="ECO:0000256" key="2">
    <source>
        <dbReference type="ARBA" id="ARBA00004998"/>
    </source>
</evidence>
<evidence type="ECO:0000313" key="13">
    <source>
        <dbReference type="EMBL" id="CAD8080641.1"/>
    </source>
</evidence>
<proteinExistence type="inferred from homology"/>
<dbReference type="EMBL" id="CAJJDM010000066">
    <property type="protein sequence ID" value="CAD8080641.1"/>
    <property type="molecule type" value="Genomic_DNA"/>
</dbReference>
<keyword evidence="5 12" id="KW-0032">Aminotransferase</keyword>
<dbReference type="NCBIfam" id="TIGR01885">
    <property type="entry name" value="Orn_aminotrans"/>
    <property type="match status" value="1"/>
</dbReference>
<dbReference type="GO" id="GO:0042802">
    <property type="term" value="F:identical protein binding"/>
    <property type="evidence" value="ECO:0007669"/>
    <property type="project" value="TreeGrafter"/>
</dbReference>
<comment type="caution">
    <text evidence="13">The sequence shown here is derived from an EMBL/GenBank/DDBJ whole genome shotgun (WGS) entry which is preliminary data.</text>
</comment>
<dbReference type="GO" id="GO:0030170">
    <property type="term" value="F:pyridoxal phosphate binding"/>
    <property type="evidence" value="ECO:0007669"/>
    <property type="project" value="InterPro"/>
</dbReference>
<evidence type="ECO:0000256" key="12">
    <source>
        <dbReference type="RuleBase" id="RU365036"/>
    </source>
</evidence>
<evidence type="ECO:0000256" key="1">
    <source>
        <dbReference type="ARBA" id="ARBA00001933"/>
    </source>
</evidence>
<protein>
    <recommendedName>
        <fullName evidence="10 12">Ornithine aminotransferase</fullName>
        <ecNumber evidence="4 12">2.6.1.13</ecNumber>
    </recommendedName>
</protein>
<evidence type="ECO:0000313" key="14">
    <source>
        <dbReference type="Proteomes" id="UP000688137"/>
    </source>
</evidence>
<dbReference type="EC" id="2.6.1.13" evidence="4 12"/>